<evidence type="ECO:0000256" key="1">
    <source>
        <dbReference type="SAM" id="MobiDB-lite"/>
    </source>
</evidence>
<dbReference type="Pfam" id="PF13546">
    <property type="entry name" value="DDE_5"/>
    <property type="match status" value="1"/>
</dbReference>
<dbReference type="EMBL" id="QPIJ01000060">
    <property type="protein sequence ID" value="RCV86758.1"/>
    <property type="molecule type" value="Genomic_DNA"/>
</dbReference>
<dbReference type="SUPFAM" id="SSF53098">
    <property type="entry name" value="Ribonuclease H-like"/>
    <property type="match status" value="1"/>
</dbReference>
<reference evidence="3 4" key="1">
    <citation type="submission" date="2018-07" db="EMBL/GenBank/DDBJ databases">
        <title>Halomonas rutogse sp. nov., isolated from Lake TangqianCo on Tibetan Plateau.</title>
        <authorList>
            <person name="Lu H."/>
            <person name="Xing P."/>
            <person name="Wu Q."/>
        </authorList>
    </citation>
    <scope>NUCLEOTIDE SEQUENCE [LARGE SCALE GENOMIC DNA]</scope>
    <source>
        <strain evidence="3 4">TQ8S</strain>
    </source>
</reference>
<gene>
    <name evidence="3" type="ORF">DU506_17940</name>
</gene>
<keyword evidence="4" id="KW-1185">Reference proteome</keyword>
<evidence type="ECO:0000313" key="3">
    <source>
        <dbReference type="EMBL" id="RCV86758.1"/>
    </source>
</evidence>
<dbReference type="NCBIfam" id="NF033540">
    <property type="entry name" value="transpos_IS701"/>
    <property type="match status" value="1"/>
</dbReference>
<name>A0A368TQ93_9GAMM</name>
<proteinExistence type="predicted"/>
<protein>
    <submittedName>
        <fullName evidence="3">IS701 family transposase</fullName>
    </submittedName>
</protein>
<dbReference type="Proteomes" id="UP000253204">
    <property type="component" value="Unassembled WGS sequence"/>
</dbReference>
<dbReference type="InterPro" id="IPR039365">
    <property type="entry name" value="IS701-like"/>
</dbReference>
<organism evidence="3 4">
    <name type="scientific">Vreelandella rituensis</name>
    <dbReference type="NCBI Taxonomy" id="2282306"/>
    <lineage>
        <taxon>Bacteria</taxon>
        <taxon>Pseudomonadati</taxon>
        <taxon>Pseudomonadota</taxon>
        <taxon>Gammaproteobacteria</taxon>
        <taxon>Oceanospirillales</taxon>
        <taxon>Halomonadaceae</taxon>
        <taxon>Vreelandella</taxon>
    </lineage>
</organism>
<feature type="domain" description="Transposase IS701-like DDE" evidence="2">
    <location>
        <begin position="17"/>
        <end position="286"/>
    </location>
</feature>
<evidence type="ECO:0000259" key="2">
    <source>
        <dbReference type="Pfam" id="PF13546"/>
    </source>
</evidence>
<dbReference type="RefSeq" id="WP_114488246.1">
    <property type="nucleotide sequence ID" value="NZ_CBCSHM010000066.1"/>
</dbReference>
<dbReference type="InterPro" id="IPR012337">
    <property type="entry name" value="RNaseH-like_sf"/>
</dbReference>
<dbReference type="OrthoDB" id="6139076at2"/>
<dbReference type="InterPro" id="IPR038721">
    <property type="entry name" value="IS701-like_DDE_dom"/>
</dbReference>
<dbReference type="PANTHER" id="PTHR33627:SF1">
    <property type="entry name" value="TRANSPOSASE"/>
    <property type="match status" value="1"/>
</dbReference>
<evidence type="ECO:0000313" key="4">
    <source>
        <dbReference type="Proteomes" id="UP000253204"/>
    </source>
</evidence>
<comment type="caution">
    <text evidence="3">The sequence shown here is derived from an EMBL/GenBank/DDBJ whole genome shotgun (WGS) entry which is preliminary data.</text>
</comment>
<feature type="region of interest" description="Disordered" evidence="1">
    <location>
        <begin position="242"/>
        <end position="261"/>
    </location>
</feature>
<sequence>MLSHTLHERFESYLEALAPRLGHADRVPSFKDYCYGLMLSLPRKSVEPIAASVDPARVQARHQALHHLVAKSSWSDQALLMGVAQWVLPYLPADTPRYWIIDDTAIRKKGRHSVGVSRQYCGEIGKQDNCQAAVSLSVATEQASLPVAWQLYLPTSWTDHPERCRQAGVPADVTFATKPDIALQQVGQTLEAGIEPGIILADAAYGKKTSWREQLAEWGLTYCVGVQEDLSVWAPGSDPLPSRWSGIGRPPKHVRKPDEDQPVSVKALALETDDFQTITWREGTNKPLASRFAALRVRVARGRQYREPEWLLMEWPQGADEPSHYWLSNQPASTPLNTLVRTAKARWRIERDYQELKQEVGLDHYEGRNWRGFHHHASLCIAAYGFLVAERLRCREQKKISLFPAPALPEDYWPRGHATGTATRQ</sequence>
<dbReference type="AlphaFoldDB" id="A0A368TQ93"/>
<accession>A0A368TQ93</accession>
<dbReference type="PANTHER" id="PTHR33627">
    <property type="entry name" value="TRANSPOSASE"/>
    <property type="match status" value="1"/>
</dbReference>